<dbReference type="Pfam" id="PF24883">
    <property type="entry name" value="NPHP3_N"/>
    <property type="match status" value="1"/>
</dbReference>
<gene>
    <name evidence="3" type="ORF">D9619_011024</name>
</gene>
<feature type="domain" description="Nephrocystin 3-like N-terminal" evidence="2">
    <location>
        <begin position="97"/>
        <end position="255"/>
    </location>
</feature>
<dbReference type="Proteomes" id="UP000567179">
    <property type="component" value="Unassembled WGS sequence"/>
</dbReference>
<dbReference type="PANTHER" id="PTHR10039:SF14">
    <property type="entry name" value="NACHT DOMAIN-CONTAINING PROTEIN"/>
    <property type="match status" value="1"/>
</dbReference>
<dbReference type="InterPro" id="IPR056884">
    <property type="entry name" value="NPHP3-like_N"/>
</dbReference>
<dbReference type="AlphaFoldDB" id="A0A8H5B8Q9"/>
<reference evidence="3 4" key="1">
    <citation type="journal article" date="2020" name="ISME J.">
        <title>Uncovering the hidden diversity of litter-decomposition mechanisms in mushroom-forming fungi.</title>
        <authorList>
            <person name="Floudas D."/>
            <person name="Bentzer J."/>
            <person name="Ahren D."/>
            <person name="Johansson T."/>
            <person name="Persson P."/>
            <person name="Tunlid A."/>
        </authorList>
    </citation>
    <scope>NUCLEOTIDE SEQUENCE [LARGE SCALE GENOMIC DNA]</scope>
    <source>
        <strain evidence="3 4">CBS 101986</strain>
    </source>
</reference>
<dbReference type="OrthoDB" id="206617at2759"/>
<evidence type="ECO:0000313" key="4">
    <source>
        <dbReference type="Proteomes" id="UP000567179"/>
    </source>
</evidence>
<proteinExistence type="predicted"/>
<dbReference type="SUPFAM" id="SSF52540">
    <property type="entry name" value="P-loop containing nucleoside triphosphate hydrolases"/>
    <property type="match status" value="1"/>
</dbReference>
<name>A0A8H5B8Q9_9AGAR</name>
<sequence>MSNQMFTAASNVTISGGYFVNQINSQISALDKLSAAAAHSALHDAPARTDESRCYQNTRVNVLENLEHWARSICVEDKDRGQDQDMYMDEDENRGKDNHIDAPIFWLHGGAGAGKSAIMQTLAERCVAQGLMLGAFFFSRSDPTRNTAEVLIPTLAYQLAQFFPSALQVLDPTIDRDPLISKKSLPVQLLSLLVRPLQYLVQLGSITDAPHSPRVFLIDGLDECSDPVQQQAIIRAVAAVCYEHRIPVKFLIASRPEQAISTSFAWYQEANRVLGAIPLSEDPDAKDDIHRFVENKFLDICLWHPFKHMIPSEWPSLYDIKKLVRKSSSQFIYASTAMEYIRSAKESPVRSLQVVLGLEVSRTTSPFAGIDSLYRHIIGSAAHRDKVLPIIAYCVFTKLPSSVDVVSVMLNYSRDDLSIFMADMNPLVTSYRPPRGWRVMRSEASSGALHVNKDVYLASILGRCFQLMDLHIQEQGTSLRLLPHSRLSEHIITTIKTSGHHIATQEVLRQYGLRKFHEFQRRVEKAYGIVATSVGRHIHHLPEFLMAVYLIKPFDGAQLFRDCLEDFLDILESYIIGDGTPLAPAILPLICLGYPAKAIQEIHAYYSRGTTSYHILEYSRESVTVLDLITAEDLASIRHSINTSPECLAVAAEAILGFLIDDVKLGRSSTYSAHRSWLQRIKPGKHVATGTPRIASVFHAKYTSFSALQRNIIYKHRWNTRDRFLGTALHSRLDSLSILLRTVNHLLGALLWVLPKAGFSEGLVRYSKRMFPWIMYQRDTVLVRRVRNCLDSSMLVPTSAVPDSAASTAALPAPPVVLACISSVFAADKSVPLDEPPHRPTQIPRPTNLPLQLPRAGLNAWRAHAGTSMVFKGLEEDREESVVYMARILGGGCIANLGLGYWGIIRRGTPWSVAAARRRCARHAGGRVIMAALAFLSDPDANVDDEGILVLHTLPLPFITTTSLSSATLSSSAPTPVPDPSPAFSSFASATSSIPCLSSVVKIIKHEFVNNLAEQKSTRKMGLF</sequence>
<evidence type="ECO:0000259" key="2">
    <source>
        <dbReference type="Pfam" id="PF24883"/>
    </source>
</evidence>
<organism evidence="3 4">
    <name type="scientific">Psilocybe cf. subviscida</name>
    <dbReference type="NCBI Taxonomy" id="2480587"/>
    <lineage>
        <taxon>Eukaryota</taxon>
        <taxon>Fungi</taxon>
        <taxon>Dikarya</taxon>
        <taxon>Basidiomycota</taxon>
        <taxon>Agaricomycotina</taxon>
        <taxon>Agaricomycetes</taxon>
        <taxon>Agaricomycetidae</taxon>
        <taxon>Agaricales</taxon>
        <taxon>Agaricineae</taxon>
        <taxon>Strophariaceae</taxon>
        <taxon>Psilocybe</taxon>
    </lineage>
</organism>
<dbReference type="InterPro" id="IPR027417">
    <property type="entry name" value="P-loop_NTPase"/>
</dbReference>
<comment type="caution">
    <text evidence="3">The sequence shown here is derived from an EMBL/GenBank/DDBJ whole genome shotgun (WGS) entry which is preliminary data.</text>
</comment>
<keyword evidence="4" id="KW-1185">Reference proteome</keyword>
<dbReference type="EMBL" id="JAACJJ010000030">
    <property type="protein sequence ID" value="KAF5318726.1"/>
    <property type="molecule type" value="Genomic_DNA"/>
</dbReference>
<evidence type="ECO:0000256" key="1">
    <source>
        <dbReference type="ARBA" id="ARBA00022737"/>
    </source>
</evidence>
<evidence type="ECO:0000313" key="3">
    <source>
        <dbReference type="EMBL" id="KAF5318726.1"/>
    </source>
</evidence>
<accession>A0A8H5B8Q9</accession>
<dbReference type="PANTHER" id="PTHR10039">
    <property type="entry name" value="AMELOGENIN"/>
    <property type="match status" value="1"/>
</dbReference>
<keyword evidence="1" id="KW-0677">Repeat</keyword>
<protein>
    <recommendedName>
        <fullName evidence="2">Nephrocystin 3-like N-terminal domain-containing protein</fullName>
    </recommendedName>
</protein>